<feature type="signal peptide" evidence="2">
    <location>
        <begin position="1"/>
        <end position="19"/>
    </location>
</feature>
<accession>A0A1B7P620</accession>
<keyword evidence="4" id="KW-1185">Reference proteome</keyword>
<dbReference type="AlphaFoldDB" id="A0A1B7P620"/>
<gene>
    <name evidence="3" type="ORF">ACJ72_01193</name>
</gene>
<name>A0A1B7P620_9EURO</name>
<dbReference type="EMBL" id="LGUA01000076">
    <property type="protein sequence ID" value="OAX84443.1"/>
    <property type="molecule type" value="Genomic_DNA"/>
</dbReference>
<organism evidence="3 4">
    <name type="scientific">Emergomyces africanus</name>
    <dbReference type="NCBI Taxonomy" id="1955775"/>
    <lineage>
        <taxon>Eukaryota</taxon>
        <taxon>Fungi</taxon>
        <taxon>Dikarya</taxon>
        <taxon>Ascomycota</taxon>
        <taxon>Pezizomycotina</taxon>
        <taxon>Eurotiomycetes</taxon>
        <taxon>Eurotiomycetidae</taxon>
        <taxon>Onygenales</taxon>
        <taxon>Ajellomycetaceae</taxon>
        <taxon>Emergomyces</taxon>
    </lineage>
</organism>
<dbReference type="Proteomes" id="UP000091918">
    <property type="component" value="Unassembled WGS sequence"/>
</dbReference>
<evidence type="ECO:0000256" key="2">
    <source>
        <dbReference type="SAM" id="SignalP"/>
    </source>
</evidence>
<reference evidence="3 4" key="1">
    <citation type="submission" date="2015-07" db="EMBL/GenBank/DDBJ databases">
        <title>Emmonsia species relationships and genome sequence.</title>
        <authorList>
            <person name="Cuomo C.A."/>
            <person name="Schwartz I.S."/>
            <person name="Kenyon C."/>
            <person name="de Hoog G.S."/>
            <person name="Govender N.P."/>
            <person name="Botha A."/>
            <person name="Moreno L."/>
            <person name="de Vries M."/>
            <person name="Munoz J.F."/>
            <person name="Stielow J.B."/>
        </authorList>
    </citation>
    <scope>NUCLEOTIDE SEQUENCE [LARGE SCALE GENOMIC DNA]</scope>
    <source>
        <strain evidence="3 4">CBS 136260</strain>
    </source>
</reference>
<evidence type="ECO:0000313" key="3">
    <source>
        <dbReference type="EMBL" id="OAX84443.1"/>
    </source>
</evidence>
<proteinExistence type="predicted"/>
<sequence length="201" mass="22284">MKLGYSIISLGFFVLVAQGTPVGSRLESIKYRNNTDGLGLSLPHANYSKEGKRSISGDIMSVLQYDLEGQAVVGEDGYVRSFDRNGNIIDFAKLSRPQLTSFMQWPLQVTNKGRDGVEGRNVELERDFWNPADNVHPELPTSDDSSLQTSSSPASEARRILSRQLEQHSCIGIPCLVHARCRMSKCTWCVASPGRGYTCRL</sequence>
<keyword evidence="2" id="KW-0732">Signal</keyword>
<dbReference type="OrthoDB" id="3660917at2759"/>
<feature type="region of interest" description="Disordered" evidence="1">
    <location>
        <begin position="131"/>
        <end position="157"/>
    </location>
</feature>
<feature type="chain" id="PRO_5008598437" evidence="2">
    <location>
        <begin position="20"/>
        <end position="201"/>
    </location>
</feature>
<comment type="caution">
    <text evidence="3">The sequence shown here is derived from an EMBL/GenBank/DDBJ whole genome shotgun (WGS) entry which is preliminary data.</text>
</comment>
<evidence type="ECO:0000256" key="1">
    <source>
        <dbReference type="SAM" id="MobiDB-lite"/>
    </source>
</evidence>
<protein>
    <submittedName>
        <fullName evidence="3">Uncharacterized protein</fullName>
    </submittedName>
</protein>
<evidence type="ECO:0000313" key="4">
    <source>
        <dbReference type="Proteomes" id="UP000091918"/>
    </source>
</evidence>
<feature type="compositionally biased region" description="Low complexity" evidence="1">
    <location>
        <begin position="139"/>
        <end position="155"/>
    </location>
</feature>